<keyword evidence="4" id="KW-0378">Hydrolase</keyword>
<dbReference type="Pfam" id="PF03174">
    <property type="entry name" value="CHB_HEX_C"/>
    <property type="match status" value="1"/>
</dbReference>
<keyword evidence="11" id="KW-1185">Reference proteome</keyword>
<dbReference type="Pfam" id="PF02838">
    <property type="entry name" value="Glyco_hydro_20b"/>
    <property type="match status" value="1"/>
</dbReference>
<dbReference type="GO" id="GO:0005576">
    <property type="term" value="C:extracellular region"/>
    <property type="evidence" value="ECO:0007669"/>
    <property type="project" value="InterPro"/>
</dbReference>
<dbReference type="InterPro" id="IPR036508">
    <property type="entry name" value="Chitin-bd_dom_sf"/>
</dbReference>
<evidence type="ECO:0000256" key="2">
    <source>
        <dbReference type="ARBA" id="ARBA00006285"/>
    </source>
</evidence>
<dbReference type="GO" id="GO:0005975">
    <property type="term" value="P:carbohydrate metabolic process"/>
    <property type="evidence" value="ECO:0007669"/>
    <property type="project" value="InterPro"/>
</dbReference>
<dbReference type="InterPro" id="IPR025705">
    <property type="entry name" value="Beta_hexosaminidase_sua/sub"/>
</dbReference>
<feature type="domain" description="Chitin-binding type-2" evidence="9">
    <location>
        <begin position="64"/>
        <end position="122"/>
    </location>
</feature>
<dbReference type="Gene3D" id="3.30.379.10">
    <property type="entry name" value="Chitobiase/beta-hexosaminidase domain 2-like"/>
    <property type="match status" value="1"/>
</dbReference>
<dbReference type="PANTHER" id="PTHR22600:SF57">
    <property type="entry name" value="BETA-N-ACETYLHEXOSAMINIDASE"/>
    <property type="match status" value="1"/>
</dbReference>
<organism evidence="10 11">
    <name type="scientific">Octopus vulgaris</name>
    <name type="common">Common octopus</name>
    <dbReference type="NCBI Taxonomy" id="6645"/>
    <lineage>
        <taxon>Eukaryota</taxon>
        <taxon>Metazoa</taxon>
        <taxon>Spiralia</taxon>
        <taxon>Lophotrochozoa</taxon>
        <taxon>Mollusca</taxon>
        <taxon>Cephalopoda</taxon>
        <taxon>Coleoidea</taxon>
        <taxon>Octopodiformes</taxon>
        <taxon>Octopoda</taxon>
        <taxon>Incirrata</taxon>
        <taxon>Octopodidae</taxon>
        <taxon>Octopus</taxon>
    </lineage>
</organism>
<dbReference type="PROSITE" id="PS50940">
    <property type="entry name" value="CHIT_BIND_II"/>
    <property type="match status" value="1"/>
</dbReference>
<evidence type="ECO:0000313" key="10">
    <source>
        <dbReference type="EMBL" id="CAI9736321.1"/>
    </source>
</evidence>
<dbReference type="SUPFAM" id="SSF55545">
    <property type="entry name" value="beta-N-acetylhexosaminidase-like domain"/>
    <property type="match status" value="1"/>
</dbReference>
<dbReference type="InterPro" id="IPR008965">
    <property type="entry name" value="CBM2/CBM3_carb-bd_dom_sf"/>
</dbReference>
<evidence type="ECO:0000256" key="6">
    <source>
        <dbReference type="ARBA" id="ARBA00030512"/>
    </source>
</evidence>
<evidence type="ECO:0000256" key="8">
    <source>
        <dbReference type="PIRSR" id="PIRSR625705-1"/>
    </source>
</evidence>
<dbReference type="Gene3D" id="2.60.40.10">
    <property type="entry name" value="Immunoglobulins"/>
    <property type="match status" value="1"/>
</dbReference>
<dbReference type="InterPro" id="IPR013783">
    <property type="entry name" value="Ig-like_fold"/>
</dbReference>
<keyword evidence="5" id="KW-0326">Glycosidase</keyword>
<dbReference type="Proteomes" id="UP001162480">
    <property type="component" value="Chromosome 18"/>
</dbReference>
<accession>A0AA36BKZ1</accession>
<evidence type="ECO:0000256" key="7">
    <source>
        <dbReference type="ARBA" id="ARBA00033000"/>
    </source>
</evidence>
<dbReference type="InterPro" id="IPR017853">
    <property type="entry name" value="GH"/>
</dbReference>
<evidence type="ECO:0000313" key="11">
    <source>
        <dbReference type="Proteomes" id="UP001162480"/>
    </source>
</evidence>
<dbReference type="AlphaFoldDB" id="A0AA36BKZ1"/>
<proteinExistence type="inferred from homology"/>
<dbReference type="PRINTS" id="PR00738">
    <property type="entry name" value="GLHYDRLASE20"/>
</dbReference>
<gene>
    <name evidence="10" type="ORF">OCTVUL_1B023486</name>
</gene>
<dbReference type="GO" id="GO:0004563">
    <property type="term" value="F:beta-N-acetylhexosaminidase activity"/>
    <property type="evidence" value="ECO:0007669"/>
    <property type="project" value="UniProtKB-EC"/>
</dbReference>
<evidence type="ECO:0000256" key="1">
    <source>
        <dbReference type="ARBA" id="ARBA00001231"/>
    </source>
</evidence>
<evidence type="ECO:0000256" key="4">
    <source>
        <dbReference type="ARBA" id="ARBA00022801"/>
    </source>
</evidence>
<dbReference type="InterPro" id="IPR015882">
    <property type="entry name" value="HEX_bac_N"/>
</dbReference>
<dbReference type="InterPro" id="IPR004866">
    <property type="entry name" value="CHB/HEX_N_dom"/>
</dbReference>
<dbReference type="SUPFAM" id="SSF57625">
    <property type="entry name" value="Invertebrate chitin-binding proteins"/>
    <property type="match status" value="1"/>
</dbReference>
<dbReference type="InterPro" id="IPR004867">
    <property type="entry name" value="CHB_C_dom"/>
</dbReference>
<dbReference type="EC" id="3.2.1.52" evidence="3"/>
<evidence type="ECO:0000256" key="3">
    <source>
        <dbReference type="ARBA" id="ARBA00012663"/>
    </source>
</evidence>
<evidence type="ECO:0000256" key="5">
    <source>
        <dbReference type="ARBA" id="ARBA00023295"/>
    </source>
</evidence>
<dbReference type="Pfam" id="PF01607">
    <property type="entry name" value="CBM_14"/>
    <property type="match status" value="1"/>
</dbReference>
<dbReference type="InterPro" id="IPR014756">
    <property type="entry name" value="Ig_E-set"/>
</dbReference>
<dbReference type="SUPFAM" id="SSF81296">
    <property type="entry name" value="E set domains"/>
    <property type="match status" value="1"/>
</dbReference>
<name>A0AA36BKZ1_OCTVU</name>
<sequence>MVIMSMLLFTMKMVVLMMMFVVTMSLKKLDAAIWLAVLFICYINGQTSHAAPLPFILGNITEIGDICKNFEGFLRMPSDCRNVFQCTGTEARALPTCPVGQVFSLQKHVCVNVSDSSNDCQSSVDWEGYQLKQSDIDYIADFVEIQYEVLHNSPEKNQFFYEVELTLINHGFKTVLQGEWKIYFCNIMRIASTDLDKTYGVMFKHTQGCLYELSVTKNFKPIYPGQLFKIRYWGENWSVSKTDVMPNWYVKSNNVKSRVLKSTAGESLKFVKPFKKPDQYKRGGTWDKFHPYSPSERYGLNILLSELHQKKAAERIIPKPQMYVRNSHKQIFILPSDWVIVTAKETTDEAQFLSDKLNIPVVQKVSALKKFIFLSVGKLHFIGDGSRPDTDEDYELTIHEGDEKILIKGAGRAGVFYGIQSLLSLKTGNPNSGFTVPIAFIRDRPRYSYRGVQIDVGRNFHSKECILKLIEAMATYKMNKLHLHLTDDEGWRIEIPGLPELTSIGAKRCDDMSERTCLMSQLGSGPNMNSSVNGYYTVQDYVEILKAAKKHHIEVIPELDMPGHARAAIKSMEARSKAVSGSMGSMFLLTDPNDKSRYRSVQMFSDNALNPCVTGSFRFLTHLLNELKAMHKPIMPLKNYHFGGDEVGDGAWLKSPACQKLMKSSAFTTSEIKHYFVSMVSNLTAPFNLDISAWEDGLMDTSDRMFPRQSIQNENVTAYAWDNIWEWNKASRAYKFANAGYKVVMAQATHLYFDHPYEPDPEERGYYWATRFIDTRKTFGFQPGNIYANIDMKRNGEKLTYGSVCGPSGSLCEKLKKPENIIGLQCNVWSESVRTDEQVFEMFFPRLLAAAERAWHEADWEKNGTQQGNETSDFTEFITTVGYRELLRLDMMGITYRVPPPGALINSTTGQIHANSAIPGLKIEFSPDGQNTWITVDKQSKAYSGQKLYLRTRSADGKRTSRVISLDVR</sequence>
<dbReference type="InterPro" id="IPR029018">
    <property type="entry name" value="Hex-like_dom2"/>
</dbReference>
<dbReference type="EMBL" id="OX597831">
    <property type="protein sequence ID" value="CAI9736321.1"/>
    <property type="molecule type" value="Genomic_DNA"/>
</dbReference>
<comment type="catalytic activity">
    <reaction evidence="1">
        <text>Hydrolysis of terminal non-reducing N-acetyl-D-hexosamine residues in N-acetyl-beta-D-hexosaminides.</text>
        <dbReference type="EC" id="3.2.1.52"/>
    </reaction>
</comment>
<dbReference type="GO" id="GO:0016020">
    <property type="term" value="C:membrane"/>
    <property type="evidence" value="ECO:0007669"/>
    <property type="project" value="TreeGrafter"/>
</dbReference>
<dbReference type="Pfam" id="PF00728">
    <property type="entry name" value="Glyco_hydro_20"/>
    <property type="match status" value="1"/>
</dbReference>
<evidence type="ECO:0000259" key="9">
    <source>
        <dbReference type="PROSITE" id="PS50940"/>
    </source>
</evidence>
<dbReference type="SUPFAM" id="SSF51445">
    <property type="entry name" value="(Trans)glycosidases"/>
    <property type="match status" value="1"/>
</dbReference>
<dbReference type="Gene3D" id="3.20.20.80">
    <property type="entry name" value="Glycosidases"/>
    <property type="match status" value="1"/>
</dbReference>
<dbReference type="SUPFAM" id="SSF49384">
    <property type="entry name" value="Carbohydrate-binding domain"/>
    <property type="match status" value="1"/>
</dbReference>
<dbReference type="InterPro" id="IPR012291">
    <property type="entry name" value="CBM2_carb-bd_dom_sf"/>
</dbReference>
<dbReference type="InterPro" id="IPR015883">
    <property type="entry name" value="Glyco_hydro_20_cat"/>
</dbReference>
<protein>
    <recommendedName>
        <fullName evidence="3">beta-N-acetylhexosaminidase</fullName>
        <ecNumber evidence="3">3.2.1.52</ecNumber>
    </recommendedName>
    <alternativeName>
        <fullName evidence="6">Beta-N-acetylhexosaminidase</fullName>
    </alternativeName>
    <alternativeName>
        <fullName evidence="7">N-acetyl-beta-glucosaminidase</fullName>
    </alternativeName>
</protein>
<dbReference type="Pfam" id="PF03173">
    <property type="entry name" value="CHB_HEX"/>
    <property type="match status" value="1"/>
</dbReference>
<dbReference type="PANTHER" id="PTHR22600">
    <property type="entry name" value="BETA-HEXOSAMINIDASE"/>
    <property type="match status" value="1"/>
</dbReference>
<comment type="similarity">
    <text evidence="2">Belongs to the glycosyl hydrolase 20 family.</text>
</comment>
<dbReference type="CDD" id="cd02847">
    <property type="entry name" value="E_set_Chitobiase_C"/>
    <property type="match status" value="1"/>
</dbReference>
<dbReference type="GO" id="GO:0030247">
    <property type="term" value="F:polysaccharide binding"/>
    <property type="evidence" value="ECO:0007669"/>
    <property type="project" value="InterPro"/>
</dbReference>
<dbReference type="Gene3D" id="2.60.40.290">
    <property type="match status" value="1"/>
</dbReference>
<reference evidence="10" key="1">
    <citation type="submission" date="2023-08" db="EMBL/GenBank/DDBJ databases">
        <authorList>
            <person name="Alioto T."/>
            <person name="Alioto T."/>
            <person name="Gomez Garrido J."/>
        </authorList>
    </citation>
    <scope>NUCLEOTIDE SEQUENCE</scope>
</reference>
<dbReference type="GO" id="GO:0008061">
    <property type="term" value="F:chitin binding"/>
    <property type="evidence" value="ECO:0007669"/>
    <property type="project" value="InterPro"/>
</dbReference>
<dbReference type="GO" id="GO:0030203">
    <property type="term" value="P:glycosaminoglycan metabolic process"/>
    <property type="evidence" value="ECO:0007669"/>
    <property type="project" value="TreeGrafter"/>
</dbReference>
<feature type="active site" description="Proton donor" evidence="8">
    <location>
        <position position="646"/>
    </location>
</feature>
<dbReference type="InterPro" id="IPR002557">
    <property type="entry name" value="Chitin-bd_dom"/>
</dbReference>
<dbReference type="SMART" id="SM01081">
    <property type="entry name" value="CHB_HEX"/>
    <property type="match status" value="1"/>
</dbReference>